<dbReference type="Proteomes" id="UP000799537">
    <property type="component" value="Unassembled WGS sequence"/>
</dbReference>
<protein>
    <submittedName>
        <fullName evidence="1">Uncharacterized protein</fullName>
    </submittedName>
</protein>
<evidence type="ECO:0000313" key="2">
    <source>
        <dbReference type="Proteomes" id="UP000799537"/>
    </source>
</evidence>
<gene>
    <name evidence="1" type="ORF">M409DRAFT_30480</name>
</gene>
<dbReference type="GeneID" id="54563216"/>
<dbReference type="EMBL" id="ML993643">
    <property type="protein sequence ID" value="KAF2159060.1"/>
    <property type="molecule type" value="Genomic_DNA"/>
</dbReference>
<dbReference type="OrthoDB" id="3886018at2759"/>
<proteinExistence type="predicted"/>
<reference evidence="1" key="1">
    <citation type="journal article" date="2020" name="Stud. Mycol.">
        <title>101 Dothideomycetes genomes: a test case for predicting lifestyles and emergence of pathogens.</title>
        <authorList>
            <person name="Haridas S."/>
            <person name="Albert R."/>
            <person name="Binder M."/>
            <person name="Bloem J."/>
            <person name="Labutti K."/>
            <person name="Salamov A."/>
            <person name="Andreopoulos B."/>
            <person name="Baker S."/>
            <person name="Barry K."/>
            <person name="Bills G."/>
            <person name="Bluhm B."/>
            <person name="Cannon C."/>
            <person name="Castanera R."/>
            <person name="Culley D."/>
            <person name="Daum C."/>
            <person name="Ezra D."/>
            <person name="Gonzalez J."/>
            <person name="Henrissat B."/>
            <person name="Kuo A."/>
            <person name="Liang C."/>
            <person name="Lipzen A."/>
            <person name="Lutzoni F."/>
            <person name="Magnuson J."/>
            <person name="Mondo S."/>
            <person name="Nolan M."/>
            <person name="Ohm R."/>
            <person name="Pangilinan J."/>
            <person name="Park H.-J."/>
            <person name="Ramirez L."/>
            <person name="Alfaro M."/>
            <person name="Sun H."/>
            <person name="Tritt A."/>
            <person name="Yoshinaga Y."/>
            <person name="Zwiers L.-H."/>
            <person name="Turgeon B."/>
            <person name="Goodwin S."/>
            <person name="Spatafora J."/>
            <person name="Crous P."/>
            <person name="Grigoriev I."/>
        </authorList>
    </citation>
    <scope>NUCLEOTIDE SEQUENCE</scope>
    <source>
        <strain evidence="1">ATCC 36951</strain>
    </source>
</reference>
<dbReference type="AlphaFoldDB" id="A0A6A6BYN6"/>
<keyword evidence="2" id="KW-1185">Reference proteome</keyword>
<sequence>MYNPGAEDSTFGPIRTNLFPTEPGATVFQQYQLGNAAFQVGTGPLTGCSAVIVVLKRAVYIGHIWETETWSCSAAAFRRRALSYFSGEQIEGEGDRFNPRLYNMQPEGDDRRDDTRVFVMHPRRTQSYANPQRSNYRAKVPELLTAIRDAVGWQDVPLALYNYIPVNEDNADGTPTAANTRYIAKSEVGTALFQ</sequence>
<accession>A0A6A6BYN6</accession>
<organism evidence="1 2">
    <name type="scientific">Zasmidium cellare ATCC 36951</name>
    <dbReference type="NCBI Taxonomy" id="1080233"/>
    <lineage>
        <taxon>Eukaryota</taxon>
        <taxon>Fungi</taxon>
        <taxon>Dikarya</taxon>
        <taxon>Ascomycota</taxon>
        <taxon>Pezizomycotina</taxon>
        <taxon>Dothideomycetes</taxon>
        <taxon>Dothideomycetidae</taxon>
        <taxon>Mycosphaerellales</taxon>
        <taxon>Mycosphaerellaceae</taxon>
        <taxon>Zasmidium</taxon>
    </lineage>
</organism>
<name>A0A6A6BYN6_ZASCE</name>
<dbReference type="RefSeq" id="XP_033659949.1">
    <property type="nucleotide sequence ID" value="XM_033809944.1"/>
</dbReference>
<evidence type="ECO:0000313" key="1">
    <source>
        <dbReference type="EMBL" id="KAF2159060.1"/>
    </source>
</evidence>